<comment type="pathway">
    <text evidence="3 10">Glycan biosynthesis; glycogen biosynthesis.</text>
</comment>
<dbReference type="UniPathway" id="UPA00164"/>
<dbReference type="InterPro" id="IPR006048">
    <property type="entry name" value="A-amylase/branching_C"/>
</dbReference>
<dbReference type="InterPro" id="IPR006407">
    <property type="entry name" value="GlgB"/>
</dbReference>
<dbReference type="Pfam" id="PF02806">
    <property type="entry name" value="Alpha-amylase_C"/>
    <property type="match status" value="1"/>
</dbReference>
<dbReference type="InterPro" id="IPR013783">
    <property type="entry name" value="Ig-like_fold"/>
</dbReference>
<dbReference type="InterPro" id="IPR006047">
    <property type="entry name" value="GH13_cat_dom"/>
</dbReference>
<dbReference type="NCBIfam" id="NF003811">
    <property type="entry name" value="PRK05402.1"/>
    <property type="match status" value="1"/>
</dbReference>
<dbReference type="GO" id="GO:0005829">
    <property type="term" value="C:cytosol"/>
    <property type="evidence" value="ECO:0007669"/>
    <property type="project" value="TreeGrafter"/>
</dbReference>
<dbReference type="SUPFAM" id="SSF51445">
    <property type="entry name" value="(Trans)glycosidases"/>
    <property type="match status" value="1"/>
</dbReference>
<dbReference type="NCBIfam" id="NF008967">
    <property type="entry name" value="PRK12313.1"/>
    <property type="match status" value="1"/>
</dbReference>
<evidence type="ECO:0000259" key="12">
    <source>
        <dbReference type="SMART" id="SM00642"/>
    </source>
</evidence>
<dbReference type="InterPro" id="IPR037439">
    <property type="entry name" value="Branching_enzy"/>
</dbReference>
<evidence type="ECO:0000256" key="4">
    <source>
        <dbReference type="ARBA" id="ARBA00009000"/>
    </source>
</evidence>
<keyword evidence="7 10" id="KW-0808">Transferase</keyword>
<accession>D0BJL8</accession>
<dbReference type="Proteomes" id="UP000002939">
    <property type="component" value="Unassembled WGS sequence"/>
</dbReference>
<evidence type="ECO:0000256" key="1">
    <source>
        <dbReference type="ARBA" id="ARBA00000826"/>
    </source>
</evidence>
<evidence type="ECO:0000256" key="6">
    <source>
        <dbReference type="ARBA" id="ARBA00022676"/>
    </source>
</evidence>
<evidence type="ECO:0000256" key="3">
    <source>
        <dbReference type="ARBA" id="ARBA00004964"/>
    </source>
</evidence>
<dbReference type="GO" id="GO:0004553">
    <property type="term" value="F:hydrolase activity, hydrolyzing O-glycosyl compounds"/>
    <property type="evidence" value="ECO:0007669"/>
    <property type="project" value="InterPro"/>
</dbReference>
<organism evidence="13 14">
    <name type="scientific">Granulicatella elegans ATCC 700633</name>
    <dbReference type="NCBI Taxonomy" id="626369"/>
    <lineage>
        <taxon>Bacteria</taxon>
        <taxon>Bacillati</taxon>
        <taxon>Bacillota</taxon>
        <taxon>Bacilli</taxon>
        <taxon>Lactobacillales</taxon>
        <taxon>Carnobacteriaceae</taxon>
        <taxon>Granulicatella</taxon>
    </lineage>
</organism>
<keyword evidence="14" id="KW-1185">Reference proteome</keyword>
<sequence length="618" mass="72649">MEHTLDKYLFHEGKNFHAYEFLGSFLEENQCTFRVWAPHAQQVFVSGDFCGWNPTAYELTRITNEGIFEGIVPNVQSYDAYKYIIKTSDGRMLWKSDPYARHTQTRPETASKVYENSNYTWNDASWIKNRTIPYQQPLNIYEVHLGSWKHSENGGFCSYRQIADTLIPYVKQMHYTHIELLPITEYPYDPSWGYQVTGYFAVTSRYGTPDDFKYLIDKAHQNGIGVLLDWVPGHFTKDEFGLYEFDGQCCYEYSDERKKEHKSWGTRVFDYGRGEVCSFLFSSANYWIKEFHLDGLRVDAVSSMLFLNYDRPEHLAAKNIYGGNENLEVLDFFKTLNQYVRENYPGVMMVAEEATAYPKITAPVEDGGLGFHFKWNMGWMNDSLDYIETNPVYRQGCHNKLTFSMCYAFVENFILPISHDEVVHGKKSLLDKNPVSYEEKFSNFKTFLGYMFAHPGKKLTFMGTEIPQFIEWDEKRELDWFLLDYPLHKKTHDYVRELNIFYQQTPAFWQQDGGWDGFEWHVVDDADHNIFAFSRKAKNGQEILVISNFSGVNWNQYWIGFNDERRYRLVLNSDEDKFGGQGIQVAQLKTIEQQCGEFPYTLQIDIPAFSTMYFERIK</sequence>
<evidence type="ECO:0000256" key="7">
    <source>
        <dbReference type="ARBA" id="ARBA00022679"/>
    </source>
</evidence>
<feature type="domain" description="Glycosyl hydrolase family 13 catalytic" evidence="12">
    <location>
        <begin position="142"/>
        <end position="496"/>
    </location>
</feature>
<dbReference type="Gene3D" id="3.20.20.80">
    <property type="entry name" value="Glycosidases"/>
    <property type="match status" value="1"/>
</dbReference>
<dbReference type="NCBIfam" id="TIGR01515">
    <property type="entry name" value="branching_enzym"/>
    <property type="match status" value="1"/>
</dbReference>
<keyword evidence="6 10" id="KW-0328">Glycosyltransferase</keyword>
<dbReference type="STRING" id="626369.HMPREF0446_00153"/>
<dbReference type="PANTHER" id="PTHR43651:SF3">
    <property type="entry name" value="1,4-ALPHA-GLUCAN-BRANCHING ENZYME"/>
    <property type="match status" value="1"/>
</dbReference>
<feature type="active site" description="Proton donor" evidence="10 11">
    <location>
        <position position="352"/>
    </location>
</feature>
<feature type="active site" description="Nucleophile" evidence="10 11">
    <location>
        <position position="299"/>
    </location>
</feature>
<dbReference type="InterPro" id="IPR044143">
    <property type="entry name" value="GlgB_N_E_set_prok"/>
</dbReference>
<dbReference type="HAMAP" id="MF_00685">
    <property type="entry name" value="GlgB"/>
    <property type="match status" value="1"/>
</dbReference>
<dbReference type="RefSeq" id="WP_020991384.1">
    <property type="nucleotide sequence ID" value="NZ_KI391971.1"/>
</dbReference>
<dbReference type="EC" id="2.4.1.18" evidence="10"/>
<dbReference type="Pfam" id="PF00128">
    <property type="entry name" value="Alpha-amylase"/>
    <property type="match status" value="1"/>
</dbReference>
<dbReference type="GO" id="GO:0005978">
    <property type="term" value="P:glycogen biosynthetic process"/>
    <property type="evidence" value="ECO:0007669"/>
    <property type="project" value="UniProtKB-UniRule"/>
</dbReference>
<dbReference type="SUPFAM" id="SSF51011">
    <property type="entry name" value="Glycosyl hydrolase domain"/>
    <property type="match status" value="1"/>
</dbReference>
<dbReference type="OrthoDB" id="9800174at2"/>
<comment type="subunit">
    <text evidence="10">Monomer.</text>
</comment>
<dbReference type="InterPro" id="IPR013780">
    <property type="entry name" value="Glyco_hydro_b"/>
</dbReference>
<name>D0BJL8_9LACT</name>
<evidence type="ECO:0000256" key="11">
    <source>
        <dbReference type="PIRSR" id="PIRSR000463-1"/>
    </source>
</evidence>
<comment type="similarity">
    <text evidence="4 10">Belongs to the glycosyl hydrolase 13 family. GlgB subfamily.</text>
</comment>
<evidence type="ECO:0000256" key="2">
    <source>
        <dbReference type="ARBA" id="ARBA00002953"/>
    </source>
</evidence>
<dbReference type="SMART" id="SM00642">
    <property type="entry name" value="Aamy"/>
    <property type="match status" value="1"/>
</dbReference>
<comment type="catalytic activity">
    <reaction evidence="1 10">
        <text>Transfers a segment of a (1-&gt;4)-alpha-D-glucan chain to a primary hydroxy group in a similar glucan chain.</text>
        <dbReference type="EC" id="2.4.1.18"/>
    </reaction>
</comment>
<dbReference type="FunFam" id="3.20.20.80:FF:000003">
    <property type="entry name" value="1,4-alpha-glucan branching enzyme GlgB"/>
    <property type="match status" value="1"/>
</dbReference>
<dbReference type="eggNOG" id="COG0296">
    <property type="taxonomic scope" value="Bacteria"/>
</dbReference>
<comment type="caution">
    <text evidence="13">The sequence shown here is derived from an EMBL/GenBank/DDBJ whole genome shotgun (WGS) entry which is preliminary data.</text>
</comment>
<dbReference type="GO" id="GO:0043169">
    <property type="term" value="F:cation binding"/>
    <property type="evidence" value="ECO:0007669"/>
    <property type="project" value="InterPro"/>
</dbReference>
<dbReference type="AlphaFoldDB" id="D0BJL8"/>
<gene>
    <name evidence="10" type="primary">glgB</name>
    <name evidence="13" type="ORF">HMPREF0446_00153</name>
</gene>
<dbReference type="InterPro" id="IPR004193">
    <property type="entry name" value="Glyco_hydro_13_N"/>
</dbReference>
<evidence type="ECO:0000256" key="8">
    <source>
        <dbReference type="ARBA" id="ARBA00023056"/>
    </source>
</evidence>
<comment type="function">
    <text evidence="2 10">Catalyzes the formation of the alpha-1,6-glucosidic linkages in glycogen by scission of a 1,4-alpha-linked oligosaccharide from growing alpha-1,4-glucan chains and the subsequent attachment of the oligosaccharide to the alpha-1,6 position.</text>
</comment>
<evidence type="ECO:0000256" key="9">
    <source>
        <dbReference type="ARBA" id="ARBA00023277"/>
    </source>
</evidence>
<reference evidence="13" key="1">
    <citation type="submission" date="2009-09" db="EMBL/GenBank/DDBJ databases">
        <authorList>
            <consortium name="The Broad Institute Genome Sequencing Platform"/>
            <person name="Ward D."/>
            <person name="Feldgarden M."/>
            <person name="Earl A."/>
            <person name="Young S.K."/>
            <person name="Zeng Q."/>
            <person name="Koehrsen M."/>
            <person name="Alvarado L."/>
            <person name="Berlin A."/>
            <person name="Bochicchio J."/>
            <person name="Borenstein D."/>
            <person name="Chapman S.B."/>
            <person name="Chen Z."/>
            <person name="Engels R."/>
            <person name="Freedman E."/>
            <person name="Gellesch M."/>
            <person name="Goldberg J."/>
            <person name="Griggs A."/>
            <person name="Gujja S."/>
            <person name="Heilman E."/>
            <person name="Heiman D."/>
            <person name="Hepburn T."/>
            <person name="Howarth C."/>
            <person name="Jen D."/>
            <person name="Larson L."/>
            <person name="Lewis B."/>
            <person name="Mehta T."/>
            <person name="Park D."/>
            <person name="Pearson M."/>
            <person name="Roberts A."/>
            <person name="Saif S."/>
            <person name="Shea T."/>
            <person name="Shenoy N."/>
            <person name="Sisk P."/>
            <person name="Stolte C."/>
            <person name="Sykes S."/>
            <person name="Thomson T."/>
            <person name="Walk T."/>
            <person name="White J."/>
            <person name="Yandava C."/>
            <person name="Sibley C.D."/>
            <person name="Field T.R."/>
            <person name="Grinwis M."/>
            <person name="Eshaghurshan C.S."/>
            <person name="Surette M.G."/>
            <person name="Haas B."/>
            <person name="Nusbaum C."/>
            <person name="Birren B."/>
        </authorList>
    </citation>
    <scope>NUCLEOTIDE SEQUENCE [LARGE SCALE GENOMIC DNA]</scope>
    <source>
        <strain evidence="13">ATCC 700633</strain>
    </source>
</reference>
<keyword evidence="5 10" id="KW-0321">Glycogen metabolism</keyword>
<dbReference type="CDD" id="cd02855">
    <property type="entry name" value="E_set_GBE_prok_N"/>
    <property type="match status" value="1"/>
</dbReference>
<proteinExistence type="inferred from homology"/>
<evidence type="ECO:0000256" key="5">
    <source>
        <dbReference type="ARBA" id="ARBA00022600"/>
    </source>
</evidence>
<dbReference type="CDD" id="cd11322">
    <property type="entry name" value="AmyAc_Glg_BE"/>
    <property type="match status" value="1"/>
</dbReference>
<reference evidence="13" key="2">
    <citation type="submission" date="2011-10" db="EMBL/GenBank/DDBJ databases">
        <title>The Genome Sequence of Granulicatella elegans ATCC 700633.</title>
        <authorList>
            <consortium name="The Broad Institute Genome Sequencing Platform"/>
            <consortium name="The Broad Institute Genome Sequencing Center for Infectious Disease"/>
            <person name="Earl A."/>
            <person name="Ward D."/>
            <person name="Feldgarden M."/>
            <person name="Gevers D."/>
            <person name="Sibley C.D."/>
            <person name="Field T.R."/>
            <person name="Grinwis M."/>
            <person name="Eshaghurshan C.S."/>
            <person name="Surette M.G."/>
            <person name="Young S.K."/>
            <person name="Zeng Q."/>
            <person name="Gargeya S."/>
            <person name="Fitzgerald M."/>
            <person name="Haas B."/>
            <person name="Abouelleil A."/>
            <person name="Alvarado L."/>
            <person name="Arachchi H.M."/>
            <person name="Berlin A."/>
            <person name="Brown A."/>
            <person name="Chapman S.B."/>
            <person name="Chen Z."/>
            <person name="Dunbar C."/>
            <person name="Freedman E."/>
            <person name="Gearin G."/>
            <person name="Goldberg J."/>
            <person name="Griggs A."/>
            <person name="Gujja S."/>
            <person name="Heiman D."/>
            <person name="Howarth C."/>
            <person name="Larson L."/>
            <person name="Lui A."/>
            <person name="MacDonald P.J.P."/>
            <person name="Montmayeur A."/>
            <person name="Murphy C."/>
            <person name="Neiman D."/>
            <person name="Pearson M."/>
            <person name="Priest M."/>
            <person name="Roberts A."/>
            <person name="Saif S."/>
            <person name="Shea T."/>
            <person name="Shenoy N."/>
            <person name="Sisk P."/>
            <person name="Stolte C."/>
            <person name="Sykes S."/>
            <person name="Wortman J."/>
            <person name="Nusbaum C."/>
            <person name="Birren B."/>
        </authorList>
    </citation>
    <scope>NUCLEOTIDE SEQUENCE [LARGE SCALE GENOMIC DNA]</scope>
    <source>
        <strain evidence="13">ATCC 700633</strain>
    </source>
</reference>
<evidence type="ECO:0000256" key="10">
    <source>
        <dbReference type="HAMAP-Rule" id="MF_00685"/>
    </source>
</evidence>
<dbReference type="GO" id="GO:0003844">
    <property type="term" value="F:1,4-alpha-glucan branching enzyme activity"/>
    <property type="evidence" value="ECO:0007669"/>
    <property type="project" value="UniProtKB-UniRule"/>
</dbReference>
<dbReference type="Gene3D" id="2.60.40.1180">
    <property type="entry name" value="Golgi alpha-mannosidase II"/>
    <property type="match status" value="1"/>
</dbReference>
<protein>
    <recommendedName>
        <fullName evidence="10">1,4-alpha-glucan branching enzyme GlgB</fullName>
        <ecNumber evidence="10">2.4.1.18</ecNumber>
    </recommendedName>
    <alternativeName>
        <fullName evidence="10">1,4-alpha-D-glucan:1,4-alpha-D-glucan 6-glucosyl-transferase</fullName>
    </alternativeName>
    <alternativeName>
        <fullName evidence="10">Alpha-(1-&gt;4)-glucan branching enzyme</fullName>
    </alternativeName>
    <alternativeName>
        <fullName evidence="10">Glycogen branching enzyme</fullName>
        <shortName evidence="10">BE</shortName>
    </alternativeName>
</protein>
<evidence type="ECO:0000313" key="13">
    <source>
        <dbReference type="EMBL" id="EEW93271.2"/>
    </source>
</evidence>
<dbReference type="Gene3D" id="2.60.40.10">
    <property type="entry name" value="Immunoglobulins"/>
    <property type="match status" value="1"/>
</dbReference>
<dbReference type="PIRSF" id="PIRSF000463">
    <property type="entry name" value="GlgB"/>
    <property type="match status" value="1"/>
</dbReference>
<dbReference type="PANTHER" id="PTHR43651">
    <property type="entry name" value="1,4-ALPHA-GLUCAN-BRANCHING ENZYME"/>
    <property type="match status" value="1"/>
</dbReference>
<keyword evidence="8 10" id="KW-0320">Glycogen biosynthesis</keyword>
<dbReference type="EMBL" id="ACRF02000015">
    <property type="protein sequence ID" value="EEW93271.2"/>
    <property type="molecule type" value="Genomic_DNA"/>
</dbReference>
<keyword evidence="9 10" id="KW-0119">Carbohydrate metabolism</keyword>
<dbReference type="InterPro" id="IPR017853">
    <property type="entry name" value="GH"/>
</dbReference>
<dbReference type="HOGENOM" id="CLU_004245_4_0_9"/>
<dbReference type="Pfam" id="PF02922">
    <property type="entry name" value="CBM_48"/>
    <property type="match status" value="1"/>
</dbReference>
<evidence type="ECO:0000313" key="14">
    <source>
        <dbReference type="Proteomes" id="UP000002939"/>
    </source>
</evidence>